<sequence length="318" mass="35896">MIQRTAVFVFPSLRGTFKLPYFVIPLLLCSFPTWSQKVKNVPEAFNDIDSSPTTIHIRNILDVPTENGHFQGIQVMEIHGRKKLLVSGSSLHRSYILQADLESQETDTLITLMKDPFRHAGGIQVSNGYLAVGIEDNFNKTRAKASIYNYRNGNLYKSLPDITIDRFGEVKRPTAGATGLLALDEGYLMVVANWDSRIWDFYAVEPENGKYRLLKSFDAPTNWASYQSINLIMDEKHIYAIGFYQEMNISQADLIYVSSVDHFEPQMEKIGTKYFNCTNGVDFIGAAGLEVENGEKLNIWATQKNALEGIAVNIFSKK</sequence>
<dbReference type="Proteomes" id="UP000502928">
    <property type="component" value="Chromosome"/>
</dbReference>
<protein>
    <recommendedName>
        <fullName evidence="3">Phytase</fullName>
    </recommendedName>
</protein>
<evidence type="ECO:0000313" key="2">
    <source>
        <dbReference type="Proteomes" id="UP000502928"/>
    </source>
</evidence>
<dbReference type="AlphaFoldDB" id="A0A6G7J2V0"/>
<dbReference type="SUPFAM" id="SSF50998">
    <property type="entry name" value="Quinoprotein alcohol dehydrogenase-like"/>
    <property type="match status" value="1"/>
</dbReference>
<dbReference type="InterPro" id="IPR011047">
    <property type="entry name" value="Quinoprotein_ADH-like_sf"/>
</dbReference>
<organism evidence="1 2">
    <name type="scientific">Flagellimonas oceani</name>
    <dbReference type="NCBI Taxonomy" id="2698672"/>
    <lineage>
        <taxon>Bacteria</taxon>
        <taxon>Pseudomonadati</taxon>
        <taxon>Bacteroidota</taxon>
        <taxon>Flavobacteriia</taxon>
        <taxon>Flavobacteriales</taxon>
        <taxon>Flavobacteriaceae</taxon>
        <taxon>Flagellimonas</taxon>
    </lineage>
</organism>
<dbReference type="RefSeq" id="WP_166248589.1">
    <property type="nucleotide sequence ID" value="NZ_CP049616.1"/>
</dbReference>
<gene>
    <name evidence="1" type="ORF">GVT53_10520</name>
</gene>
<dbReference type="EMBL" id="CP049616">
    <property type="protein sequence ID" value="QII45096.1"/>
    <property type="molecule type" value="Genomic_DNA"/>
</dbReference>
<reference evidence="1 2" key="1">
    <citation type="submission" date="2020-02" db="EMBL/GenBank/DDBJ databases">
        <title>Complete genome of Muricauda sp. 501str8.</title>
        <authorList>
            <person name="Dong B."/>
            <person name="Zhu S."/>
            <person name="Yang J."/>
            <person name="Chen J."/>
        </authorList>
    </citation>
    <scope>NUCLEOTIDE SEQUENCE [LARGE SCALE GENOMIC DNA]</scope>
    <source>
        <strain evidence="1 2">501str8</strain>
    </source>
</reference>
<evidence type="ECO:0000313" key="1">
    <source>
        <dbReference type="EMBL" id="QII45096.1"/>
    </source>
</evidence>
<proteinExistence type="predicted"/>
<name>A0A6G7J2V0_9FLAO</name>
<keyword evidence="2" id="KW-1185">Reference proteome</keyword>
<evidence type="ECO:0008006" key="3">
    <source>
        <dbReference type="Google" id="ProtNLM"/>
    </source>
</evidence>
<dbReference type="KEGG" id="mut:GVT53_10520"/>
<accession>A0A6G7J2V0</accession>